<dbReference type="GO" id="GO:0046872">
    <property type="term" value="F:metal ion binding"/>
    <property type="evidence" value="ECO:0007669"/>
    <property type="project" value="UniProtKB-KW"/>
</dbReference>
<keyword evidence="2 4" id="KW-0732">Signal</keyword>
<comment type="similarity">
    <text evidence="1">Belongs to the bacterial solute-binding protein 1 family.</text>
</comment>
<evidence type="ECO:0000256" key="2">
    <source>
        <dbReference type="ARBA" id="ARBA00022729"/>
    </source>
</evidence>
<organism evidence="5 6">
    <name type="scientific">Jannaschia seosinensis</name>
    <dbReference type="NCBI Taxonomy" id="313367"/>
    <lineage>
        <taxon>Bacteria</taxon>
        <taxon>Pseudomonadati</taxon>
        <taxon>Pseudomonadota</taxon>
        <taxon>Alphaproteobacteria</taxon>
        <taxon>Rhodobacterales</taxon>
        <taxon>Roseobacteraceae</taxon>
        <taxon>Jannaschia</taxon>
    </lineage>
</organism>
<dbReference type="GO" id="GO:0030288">
    <property type="term" value="C:outer membrane-bounded periplasmic space"/>
    <property type="evidence" value="ECO:0007669"/>
    <property type="project" value="TreeGrafter"/>
</dbReference>
<dbReference type="InterPro" id="IPR006059">
    <property type="entry name" value="SBP"/>
</dbReference>
<protein>
    <submittedName>
        <fullName evidence="5">Iron uptake protein A1</fullName>
    </submittedName>
</protein>
<feature type="chain" id="PRO_5005809899" evidence="4">
    <location>
        <begin position="21"/>
        <end position="339"/>
    </location>
</feature>
<evidence type="ECO:0000256" key="1">
    <source>
        <dbReference type="ARBA" id="ARBA00008520"/>
    </source>
</evidence>
<sequence length="339" mass="36814">MLRTTILTTTALAIAAPAFAAEVNVYSYRQPELIAPLVSGFEEASGHTVNIVYIDKGITERLQAEGGRSPADLIFTVDISRLSEAKDAGVTQAVESEVLSTNIPDAMRDDDGHWFGLTTRARIVYASKERVGEDEVTTYEDLADPKWEGRICTRSGTHVYTIGLISAMIEHNGVEETREWLEGVKSNLAKAPEGNDRAQVKSIWAGECDISIGNTYYMGAMLADPEQQEWANAVRIEFPEFKDGSGTHVNISGVAMTAGAPNRDTALEFMEYLSSPEAQEIYAEVVNEYPVAVGAEPSELVASWGSFTPDDTDLTAIASHRAEALKLVEEVDFDAGPGN</sequence>
<dbReference type="AlphaFoldDB" id="A0A0M7B9I7"/>
<evidence type="ECO:0000313" key="5">
    <source>
        <dbReference type="EMBL" id="CUH36211.1"/>
    </source>
</evidence>
<name>A0A0M7B9I7_9RHOB</name>
<gene>
    <name evidence="5" type="primary">futA1</name>
    <name evidence="5" type="ORF">JSE7799_01187</name>
</gene>
<proteinExistence type="inferred from homology"/>
<evidence type="ECO:0000313" key="6">
    <source>
        <dbReference type="Proteomes" id="UP000049455"/>
    </source>
</evidence>
<dbReference type="CDD" id="cd13542">
    <property type="entry name" value="PBP2_FutA1_ilke"/>
    <property type="match status" value="1"/>
</dbReference>
<evidence type="ECO:0000256" key="4">
    <source>
        <dbReference type="SAM" id="SignalP"/>
    </source>
</evidence>
<keyword evidence="3" id="KW-0408">Iron</keyword>
<reference evidence="5 6" key="1">
    <citation type="submission" date="2015-09" db="EMBL/GenBank/DDBJ databases">
        <authorList>
            <person name="Jackson K.R."/>
            <person name="Lunt B.L."/>
            <person name="Fisher J.N.B."/>
            <person name="Gardner A.V."/>
            <person name="Bailey M.E."/>
            <person name="Deus L.M."/>
            <person name="Earl A.S."/>
            <person name="Gibby P.D."/>
            <person name="Hartmann K.A."/>
            <person name="Liu J.E."/>
            <person name="Manci A.M."/>
            <person name="Nielsen D.A."/>
            <person name="Solomon M.B."/>
            <person name="Breakwell D.P."/>
            <person name="Burnett S.H."/>
            <person name="Grose J.H."/>
        </authorList>
    </citation>
    <scope>NUCLEOTIDE SEQUENCE [LARGE SCALE GENOMIC DNA]</scope>
    <source>
        <strain evidence="5 6">CECT 7799</strain>
    </source>
</reference>
<dbReference type="PANTHER" id="PTHR30006">
    <property type="entry name" value="THIAMINE-BINDING PERIPLASMIC PROTEIN-RELATED"/>
    <property type="match status" value="1"/>
</dbReference>
<evidence type="ECO:0000256" key="3">
    <source>
        <dbReference type="PIRSR" id="PIRSR002825-1"/>
    </source>
</evidence>
<dbReference type="STRING" id="313367.JSE7799_01187"/>
<dbReference type="Proteomes" id="UP000049455">
    <property type="component" value="Unassembled WGS sequence"/>
</dbReference>
<dbReference type="SUPFAM" id="SSF53850">
    <property type="entry name" value="Periplasmic binding protein-like II"/>
    <property type="match status" value="1"/>
</dbReference>
<dbReference type="OrthoDB" id="9769567at2"/>
<keyword evidence="3" id="KW-0479">Metal-binding</keyword>
<feature type="signal peptide" evidence="4">
    <location>
        <begin position="1"/>
        <end position="20"/>
    </location>
</feature>
<dbReference type="PANTHER" id="PTHR30006:SF15">
    <property type="entry name" value="IRON-UTILIZATION PERIPLASMIC PROTEIN"/>
    <property type="match status" value="1"/>
</dbReference>
<dbReference type="Pfam" id="PF13416">
    <property type="entry name" value="SBP_bac_8"/>
    <property type="match status" value="1"/>
</dbReference>
<feature type="binding site" evidence="3">
    <location>
        <position position="217"/>
    </location>
    <ligand>
        <name>Fe cation</name>
        <dbReference type="ChEBI" id="CHEBI:24875"/>
    </ligand>
</feature>
<dbReference type="PIRSF" id="PIRSF002825">
    <property type="entry name" value="CfbpA"/>
    <property type="match status" value="1"/>
</dbReference>
<dbReference type="InterPro" id="IPR026045">
    <property type="entry name" value="Ferric-bd"/>
</dbReference>
<dbReference type="EMBL" id="CYPR01000066">
    <property type="protein sequence ID" value="CUH36211.1"/>
    <property type="molecule type" value="Genomic_DNA"/>
</dbReference>
<dbReference type="Gene3D" id="3.40.190.10">
    <property type="entry name" value="Periplasmic binding protein-like II"/>
    <property type="match status" value="2"/>
</dbReference>
<keyword evidence="6" id="KW-1185">Reference proteome</keyword>
<accession>A0A0M7B9I7</accession>
<dbReference type="RefSeq" id="WP_055662817.1">
    <property type="nucleotide sequence ID" value="NZ_CYPR01000066.1"/>
</dbReference>
<feature type="binding site" evidence="3">
    <location>
        <position position="216"/>
    </location>
    <ligand>
        <name>Fe cation</name>
        <dbReference type="ChEBI" id="CHEBI:24875"/>
    </ligand>
</feature>